<evidence type="ECO:0000256" key="2">
    <source>
        <dbReference type="SAM" id="Phobius"/>
    </source>
</evidence>
<accession>A0A0D2ADP0</accession>
<dbReference type="RefSeq" id="XP_016214444.1">
    <property type="nucleotide sequence ID" value="XM_016357652.1"/>
</dbReference>
<protein>
    <submittedName>
        <fullName evidence="3">Uncharacterized protein</fullName>
    </submittedName>
</protein>
<gene>
    <name evidence="3" type="ORF">PV09_04325</name>
</gene>
<feature type="compositionally biased region" description="Polar residues" evidence="1">
    <location>
        <begin position="122"/>
        <end position="136"/>
    </location>
</feature>
<dbReference type="Proteomes" id="UP000053259">
    <property type="component" value="Unassembled WGS sequence"/>
</dbReference>
<dbReference type="PANTHER" id="PTHR28187">
    <property type="entry name" value="PROTEIN RCR1-RELATED"/>
    <property type="match status" value="1"/>
</dbReference>
<feature type="compositionally biased region" description="Pro residues" evidence="1">
    <location>
        <begin position="87"/>
        <end position="102"/>
    </location>
</feature>
<dbReference type="GeneID" id="27312298"/>
<keyword evidence="2" id="KW-0812">Transmembrane</keyword>
<dbReference type="Pfam" id="PF12273">
    <property type="entry name" value="RCR"/>
    <property type="match status" value="1"/>
</dbReference>
<dbReference type="InterPro" id="IPR020999">
    <property type="entry name" value="Chitin_synth_reg_RCR"/>
</dbReference>
<keyword evidence="2" id="KW-1133">Transmembrane helix</keyword>
<name>A0A0D2ADP0_9PEZI</name>
<proteinExistence type="predicted"/>
<evidence type="ECO:0000313" key="3">
    <source>
        <dbReference type="EMBL" id="KIW04575.1"/>
    </source>
</evidence>
<organism evidence="3 4">
    <name type="scientific">Verruconis gallopava</name>
    <dbReference type="NCBI Taxonomy" id="253628"/>
    <lineage>
        <taxon>Eukaryota</taxon>
        <taxon>Fungi</taxon>
        <taxon>Dikarya</taxon>
        <taxon>Ascomycota</taxon>
        <taxon>Pezizomycotina</taxon>
        <taxon>Dothideomycetes</taxon>
        <taxon>Pleosporomycetidae</taxon>
        <taxon>Venturiales</taxon>
        <taxon>Sympoventuriaceae</taxon>
        <taxon>Verruconis</taxon>
    </lineage>
</organism>
<dbReference type="VEuPathDB" id="FungiDB:PV09_04325"/>
<evidence type="ECO:0000313" key="4">
    <source>
        <dbReference type="Proteomes" id="UP000053259"/>
    </source>
</evidence>
<evidence type="ECO:0000256" key="1">
    <source>
        <dbReference type="SAM" id="MobiDB-lite"/>
    </source>
</evidence>
<feature type="compositionally biased region" description="Pro residues" evidence="1">
    <location>
        <begin position="139"/>
        <end position="148"/>
    </location>
</feature>
<keyword evidence="4" id="KW-1185">Reference proteome</keyword>
<dbReference type="GO" id="GO:0016192">
    <property type="term" value="P:vesicle-mediated transport"/>
    <property type="evidence" value="ECO:0007669"/>
    <property type="project" value="TreeGrafter"/>
</dbReference>
<feature type="transmembrane region" description="Helical" evidence="2">
    <location>
        <begin position="44"/>
        <end position="64"/>
    </location>
</feature>
<dbReference type="OrthoDB" id="3556830at2759"/>
<keyword evidence="2" id="KW-0472">Membrane</keyword>
<feature type="region of interest" description="Disordered" evidence="1">
    <location>
        <begin position="81"/>
        <end position="148"/>
    </location>
</feature>
<dbReference type="InParanoid" id="A0A0D2ADP0"/>
<dbReference type="AlphaFoldDB" id="A0A0D2ADP0"/>
<dbReference type="HOGENOM" id="CLU_131051_1_0_1"/>
<dbReference type="EMBL" id="KN847540">
    <property type="protein sequence ID" value="KIW04575.1"/>
    <property type="molecule type" value="Genomic_DNA"/>
</dbReference>
<dbReference type="PANTHER" id="PTHR28187:SF1">
    <property type="entry name" value="PROTEIN RCR1-RELATED"/>
    <property type="match status" value="1"/>
</dbReference>
<reference evidence="3 4" key="1">
    <citation type="submission" date="2015-01" db="EMBL/GenBank/DDBJ databases">
        <title>The Genome Sequence of Ochroconis gallopava CBS43764.</title>
        <authorList>
            <consortium name="The Broad Institute Genomics Platform"/>
            <person name="Cuomo C."/>
            <person name="de Hoog S."/>
            <person name="Gorbushina A."/>
            <person name="Stielow B."/>
            <person name="Teixiera M."/>
            <person name="Abouelleil A."/>
            <person name="Chapman S.B."/>
            <person name="Priest M."/>
            <person name="Young S.K."/>
            <person name="Wortman J."/>
            <person name="Nusbaum C."/>
            <person name="Birren B."/>
        </authorList>
    </citation>
    <scope>NUCLEOTIDE SEQUENCE [LARGE SCALE GENOMIC DNA]</scope>
    <source>
        <strain evidence="3 4">CBS 43764</strain>
    </source>
</reference>
<sequence>MAPVIAETAAGPWKRELLKRQTCYTTYYGGVRCYNSSWYNWGRWVLLGVIILLFILTLFCLSWTSRRRRARGRRPMYGTGWMSQGPLAPPPYQPPPPAPAYTPYPQNDNYGPTPPKPTYGGNQSYPMNDYGNTNTYAPPAGPPPGQYR</sequence>